<keyword evidence="1" id="KW-0472">Membrane</keyword>
<proteinExistence type="predicted"/>
<dbReference type="Proteomes" id="UP000319931">
    <property type="component" value="Unassembled WGS sequence"/>
</dbReference>
<keyword evidence="1" id="KW-1133">Transmembrane helix</keyword>
<name>A0A502FTG5_9SPHN</name>
<dbReference type="AlphaFoldDB" id="A0A502FTG5"/>
<keyword evidence="1" id="KW-0812">Transmembrane</keyword>
<protein>
    <submittedName>
        <fullName evidence="2">Uncharacterized protein</fullName>
    </submittedName>
</protein>
<accession>A0A502FTG5</accession>
<comment type="caution">
    <text evidence="2">The sequence shown here is derived from an EMBL/GenBank/DDBJ whole genome shotgun (WGS) entry which is preliminary data.</text>
</comment>
<reference evidence="2 3" key="1">
    <citation type="journal article" date="2019" name="Environ. Microbiol.">
        <title>Species interactions and distinct microbial communities in high Arctic permafrost affected cryosols are associated with the CH4 and CO2 gas fluxes.</title>
        <authorList>
            <person name="Altshuler I."/>
            <person name="Hamel J."/>
            <person name="Turney S."/>
            <person name="Magnuson E."/>
            <person name="Levesque R."/>
            <person name="Greer C."/>
            <person name="Whyte L.G."/>
        </authorList>
    </citation>
    <scope>NUCLEOTIDE SEQUENCE [LARGE SCALE GENOMIC DNA]</scope>
    <source>
        <strain evidence="2 3">E6.1</strain>
    </source>
</reference>
<dbReference type="OrthoDB" id="7576460at2"/>
<sequence length="84" mass="8620">MTDHAGDEKPKTTFEDMARAVGDDVVEVLDSAVDKTSTLIGGEDGNRLVGGAVVGALAAIVLPFSLVTGALLGVGYAAYRKLNK</sequence>
<evidence type="ECO:0000256" key="1">
    <source>
        <dbReference type="SAM" id="Phobius"/>
    </source>
</evidence>
<keyword evidence="3" id="KW-1185">Reference proteome</keyword>
<organism evidence="2 3">
    <name type="scientific">Sphingomonas glacialis</name>
    <dbReference type="NCBI Taxonomy" id="658225"/>
    <lineage>
        <taxon>Bacteria</taxon>
        <taxon>Pseudomonadati</taxon>
        <taxon>Pseudomonadota</taxon>
        <taxon>Alphaproteobacteria</taxon>
        <taxon>Sphingomonadales</taxon>
        <taxon>Sphingomonadaceae</taxon>
        <taxon>Sphingomonas</taxon>
    </lineage>
</organism>
<evidence type="ECO:0000313" key="3">
    <source>
        <dbReference type="Proteomes" id="UP000319931"/>
    </source>
</evidence>
<evidence type="ECO:0000313" key="2">
    <source>
        <dbReference type="EMBL" id="TPG52828.1"/>
    </source>
</evidence>
<dbReference type="EMBL" id="RCZC01000003">
    <property type="protein sequence ID" value="TPG52828.1"/>
    <property type="molecule type" value="Genomic_DNA"/>
</dbReference>
<gene>
    <name evidence="2" type="ORF">EAH76_13260</name>
</gene>
<feature type="transmembrane region" description="Helical" evidence="1">
    <location>
        <begin position="52"/>
        <end position="79"/>
    </location>
</feature>
<dbReference type="RefSeq" id="WP_140850750.1">
    <property type="nucleotide sequence ID" value="NZ_RCZC01000003.1"/>
</dbReference>